<keyword evidence="5" id="KW-0029">Amino-acid transport</keyword>
<keyword evidence="4 8" id="KW-0067">ATP-binding</keyword>
<keyword evidence="13" id="KW-1185">Reference proteome</keyword>
<dbReference type="InterPro" id="IPR005892">
    <property type="entry name" value="Gly-betaine_transp_ATP-bd"/>
</dbReference>
<dbReference type="GO" id="GO:0005886">
    <property type="term" value="C:plasma membrane"/>
    <property type="evidence" value="ECO:0007669"/>
    <property type="project" value="UniProtKB-SubCell"/>
</dbReference>
<sequence length="416" mass="46612">MMVNNNNNNDNNNNDNNNNDNNNNNNNDYILSVRNLSMLFGTDKKQAREMKKKGIYQATIHKKTGVTVALWDVNLDVKRGEIFVIIGLSGSGKSTLIRCLNMLNKPSSGQVLFEGQDIGKYNRTKLREYRRNKISMVFQQFGLMSHRDVLGNVEYGLEIKGMSKEERHAKAKEMINMVGLDGYDYKPITSLSGGMKQRVGIARALATDPEILLMDEPFSALDPLVRKDMQFELLSIQRKLGKTIIFITHDINEAFKLGDRVAIMRDGEVIQVATPEEMSEHPADDYVKQFIDSADKTQVIHVKNVMVTPNSIVRTRDSLNHAIKTMRANDVSSAYVVDAKMRLKGVVTIDAALKGKEKGLTIEDILIKDINTTSPDTLLTYIMEMAATTPFPIAVVDEENKLMGIVSKAHVLSSIL</sequence>
<feature type="domain" description="CBS" evidence="11">
    <location>
        <begin position="306"/>
        <end position="362"/>
    </location>
</feature>
<protein>
    <recommendedName>
        <fullName evidence="8">Quaternary amine transport ATP-binding protein</fullName>
        <ecNumber evidence="8">7.6.2.9</ecNumber>
    </recommendedName>
</protein>
<evidence type="ECO:0000256" key="5">
    <source>
        <dbReference type="ARBA" id="ARBA00022970"/>
    </source>
</evidence>
<evidence type="ECO:0000313" key="13">
    <source>
        <dbReference type="Proteomes" id="UP000196053"/>
    </source>
</evidence>
<comment type="catalytic activity">
    <reaction evidence="8">
        <text>a quaternary ammonium(out) + ATP + H2O = a quaternary ammonium(in) + ADP + phosphate + H(+)</text>
        <dbReference type="Rhea" id="RHEA:11036"/>
        <dbReference type="ChEBI" id="CHEBI:15377"/>
        <dbReference type="ChEBI" id="CHEBI:15378"/>
        <dbReference type="ChEBI" id="CHEBI:30616"/>
        <dbReference type="ChEBI" id="CHEBI:35267"/>
        <dbReference type="ChEBI" id="CHEBI:43474"/>
        <dbReference type="ChEBI" id="CHEBI:456216"/>
    </reaction>
</comment>
<dbReference type="EC" id="7.6.2.9" evidence="8"/>
<reference evidence="13" key="1">
    <citation type="submission" date="2015-09" db="EMBL/GenBank/DDBJ databases">
        <authorList>
            <person name="Wibberg D."/>
        </authorList>
    </citation>
    <scope>NUCLEOTIDE SEQUENCE [LARGE SCALE GENOMIC DNA]</scope>
    <source>
        <strain evidence="13">SD1D</strain>
    </source>
</reference>
<keyword evidence="12" id="KW-0378">Hydrolase</keyword>
<dbReference type="GO" id="GO:0006970">
    <property type="term" value="P:response to osmotic stress"/>
    <property type="evidence" value="ECO:0007669"/>
    <property type="project" value="UniProtKB-ARBA"/>
</dbReference>
<dbReference type="NCBIfam" id="TIGR01186">
    <property type="entry name" value="proV"/>
    <property type="match status" value="1"/>
</dbReference>
<dbReference type="GO" id="GO:0016887">
    <property type="term" value="F:ATP hydrolysis activity"/>
    <property type="evidence" value="ECO:0007669"/>
    <property type="project" value="UniProtKB-UniRule"/>
</dbReference>
<feature type="region of interest" description="Disordered" evidence="9">
    <location>
        <begin position="1"/>
        <end position="27"/>
    </location>
</feature>
<dbReference type="GO" id="GO:0005524">
    <property type="term" value="F:ATP binding"/>
    <property type="evidence" value="ECO:0007669"/>
    <property type="project" value="UniProtKB-UniRule"/>
</dbReference>
<keyword evidence="8" id="KW-0472">Membrane</keyword>
<evidence type="ECO:0000313" key="12">
    <source>
        <dbReference type="EMBL" id="CUH92970.1"/>
    </source>
</evidence>
<dbReference type="InterPro" id="IPR017871">
    <property type="entry name" value="ABC_transporter-like_CS"/>
</dbReference>
<dbReference type="CDD" id="cd03294">
    <property type="entry name" value="ABC_Pro_Gly_Betaine"/>
    <property type="match status" value="1"/>
</dbReference>
<dbReference type="InterPro" id="IPR003593">
    <property type="entry name" value="AAA+_ATPase"/>
</dbReference>
<evidence type="ECO:0000256" key="2">
    <source>
        <dbReference type="ARBA" id="ARBA00022448"/>
    </source>
</evidence>
<dbReference type="PANTHER" id="PTHR43869">
    <property type="entry name" value="GLYCINE BETAINE/PROLINE BETAINE TRANSPORT SYSTEM ATP-BINDING PROTEIN PROV"/>
    <property type="match status" value="1"/>
</dbReference>
<dbReference type="InterPro" id="IPR027417">
    <property type="entry name" value="P-loop_NTPase"/>
</dbReference>
<dbReference type="Pfam" id="PF00005">
    <property type="entry name" value="ABC_tran"/>
    <property type="match status" value="1"/>
</dbReference>
<dbReference type="SUPFAM" id="SSF52540">
    <property type="entry name" value="P-loop containing nucleoside triphosphate hydrolases"/>
    <property type="match status" value="1"/>
</dbReference>
<dbReference type="SMART" id="SM00382">
    <property type="entry name" value="AAA"/>
    <property type="match status" value="1"/>
</dbReference>
<dbReference type="InterPro" id="IPR000644">
    <property type="entry name" value="CBS_dom"/>
</dbReference>
<dbReference type="InterPro" id="IPR046342">
    <property type="entry name" value="CBS_dom_sf"/>
</dbReference>
<feature type="domain" description="ABC transporter" evidence="10">
    <location>
        <begin position="55"/>
        <end position="291"/>
    </location>
</feature>
<accession>A0A0K8J674</accession>
<dbReference type="InterPro" id="IPR051921">
    <property type="entry name" value="ABC_osmolyte_uptake_ATP-bind"/>
</dbReference>
<dbReference type="SMART" id="SM00116">
    <property type="entry name" value="CBS"/>
    <property type="match status" value="2"/>
</dbReference>
<keyword evidence="8" id="KW-0997">Cell inner membrane</keyword>
<dbReference type="Gene3D" id="3.40.50.300">
    <property type="entry name" value="P-loop containing nucleotide triphosphate hydrolases"/>
    <property type="match status" value="1"/>
</dbReference>
<dbReference type="Pfam" id="PF00571">
    <property type="entry name" value="CBS"/>
    <property type="match status" value="2"/>
</dbReference>
<dbReference type="InterPro" id="IPR003439">
    <property type="entry name" value="ABC_transporter-like_ATP-bd"/>
</dbReference>
<dbReference type="SUPFAM" id="SSF54631">
    <property type="entry name" value="CBS-domain pair"/>
    <property type="match status" value="1"/>
</dbReference>
<keyword evidence="3 8" id="KW-0547">Nucleotide-binding</keyword>
<dbReference type="GO" id="GO:0006865">
    <property type="term" value="P:amino acid transport"/>
    <property type="evidence" value="ECO:0007669"/>
    <property type="project" value="UniProtKB-UniRule"/>
</dbReference>
<evidence type="ECO:0000259" key="11">
    <source>
        <dbReference type="PROSITE" id="PS51371"/>
    </source>
</evidence>
<dbReference type="AlphaFoldDB" id="A0A0K8J674"/>
<keyword evidence="6 7" id="KW-0129">CBS domain</keyword>
<evidence type="ECO:0000256" key="8">
    <source>
        <dbReference type="RuleBase" id="RU369116"/>
    </source>
</evidence>
<gene>
    <name evidence="12" type="primary">opuAA</name>
    <name evidence="12" type="ORF">SD1D_1424</name>
</gene>
<evidence type="ECO:0000256" key="1">
    <source>
        <dbReference type="ARBA" id="ARBA00005417"/>
    </source>
</evidence>
<organism evidence="12 13">
    <name type="scientific">Herbinix luporum</name>
    <dbReference type="NCBI Taxonomy" id="1679721"/>
    <lineage>
        <taxon>Bacteria</taxon>
        <taxon>Bacillati</taxon>
        <taxon>Bacillota</taxon>
        <taxon>Clostridia</taxon>
        <taxon>Lachnospirales</taxon>
        <taxon>Lachnospiraceae</taxon>
        <taxon>Herbinix</taxon>
    </lineage>
</organism>
<dbReference type="GO" id="GO:0015418">
    <property type="term" value="F:ABC-type quaternary ammonium compound transporting activity"/>
    <property type="evidence" value="ECO:0007669"/>
    <property type="project" value="UniProtKB-EC"/>
</dbReference>
<dbReference type="KEGG" id="hsd:SD1D_1424"/>
<evidence type="ECO:0000256" key="6">
    <source>
        <dbReference type="ARBA" id="ARBA00023122"/>
    </source>
</evidence>
<dbReference type="Gene3D" id="3.10.580.10">
    <property type="entry name" value="CBS-domain"/>
    <property type="match status" value="1"/>
</dbReference>
<proteinExistence type="inferred from homology"/>
<evidence type="ECO:0000256" key="3">
    <source>
        <dbReference type="ARBA" id="ARBA00022741"/>
    </source>
</evidence>
<dbReference type="Proteomes" id="UP000196053">
    <property type="component" value="Chromosome I"/>
</dbReference>
<comment type="similarity">
    <text evidence="1 8">Belongs to the ABC transporter superfamily.</text>
</comment>
<evidence type="ECO:0000256" key="9">
    <source>
        <dbReference type="SAM" id="MobiDB-lite"/>
    </source>
</evidence>
<name>A0A0K8J674_9FIRM</name>
<keyword evidence="2 8" id="KW-0813">Transport</keyword>
<keyword evidence="8" id="KW-1003">Cell membrane</keyword>
<dbReference type="PROSITE" id="PS50893">
    <property type="entry name" value="ABC_TRANSPORTER_2"/>
    <property type="match status" value="1"/>
</dbReference>
<dbReference type="PROSITE" id="PS00211">
    <property type="entry name" value="ABC_TRANSPORTER_1"/>
    <property type="match status" value="1"/>
</dbReference>
<evidence type="ECO:0000259" key="10">
    <source>
        <dbReference type="PROSITE" id="PS50893"/>
    </source>
</evidence>
<dbReference type="EMBL" id="LN879430">
    <property type="protein sequence ID" value="CUH92970.1"/>
    <property type="molecule type" value="Genomic_DNA"/>
</dbReference>
<evidence type="ECO:0000256" key="4">
    <source>
        <dbReference type="ARBA" id="ARBA00022840"/>
    </source>
</evidence>
<dbReference type="PANTHER" id="PTHR43869:SF1">
    <property type="entry name" value="GLYCINE BETAINE_PROLINE BETAINE TRANSPORT SYSTEM ATP-BINDING PROTEIN PROV"/>
    <property type="match status" value="1"/>
</dbReference>
<dbReference type="RefSeq" id="WP_242955198.1">
    <property type="nucleotide sequence ID" value="NZ_LN879430.1"/>
</dbReference>
<comment type="subunit">
    <text evidence="8">The complex is probably composed of two ATP-binding proteins, two transmembrane proteins and a solute-binding protein.</text>
</comment>
<dbReference type="FunFam" id="3.40.50.300:FF:000201">
    <property type="entry name" value="Glycine betaine/L-proline ABC transporter ATP-binding protein"/>
    <property type="match status" value="1"/>
</dbReference>
<comment type="subcellular location">
    <subcellularLocation>
        <location evidence="8">Cell inner membrane</location>
        <topology evidence="8">Peripheral membrane protein</topology>
    </subcellularLocation>
</comment>
<dbReference type="PROSITE" id="PS51371">
    <property type="entry name" value="CBS"/>
    <property type="match status" value="1"/>
</dbReference>
<evidence type="ECO:0000256" key="7">
    <source>
        <dbReference type="PROSITE-ProRule" id="PRU00703"/>
    </source>
</evidence>
<dbReference type="GO" id="GO:0031460">
    <property type="term" value="P:glycine betaine transport"/>
    <property type="evidence" value="ECO:0007669"/>
    <property type="project" value="InterPro"/>
</dbReference>